<dbReference type="Gene3D" id="3.40.30.10">
    <property type="entry name" value="Glutaredoxin"/>
    <property type="match status" value="1"/>
</dbReference>
<dbReference type="Proteomes" id="UP000294200">
    <property type="component" value="Unassembled WGS sequence"/>
</dbReference>
<dbReference type="InterPro" id="IPR014440">
    <property type="entry name" value="HCCAis_GSTk"/>
</dbReference>
<evidence type="ECO:0000313" key="5">
    <source>
        <dbReference type="Proteomes" id="UP000294200"/>
    </source>
</evidence>
<dbReference type="GO" id="GO:1901170">
    <property type="term" value="P:naphthalene catabolic process"/>
    <property type="evidence" value="ECO:0007669"/>
    <property type="project" value="InterPro"/>
</dbReference>
<dbReference type="PIRSF" id="PIRSF006386">
    <property type="entry name" value="HCCAis_GSTk"/>
    <property type="match status" value="1"/>
</dbReference>
<dbReference type="Pfam" id="PF01323">
    <property type="entry name" value="DSBA"/>
    <property type="match status" value="1"/>
</dbReference>
<dbReference type="InterPro" id="IPR051924">
    <property type="entry name" value="GST_Kappa/NadH"/>
</dbReference>
<dbReference type="SUPFAM" id="SSF52833">
    <property type="entry name" value="Thioredoxin-like"/>
    <property type="match status" value="1"/>
</dbReference>
<dbReference type="EC" id="5.99.1.4" evidence="1"/>
<dbReference type="InterPro" id="IPR036249">
    <property type="entry name" value="Thioredoxin-like_sf"/>
</dbReference>
<dbReference type="GO" id="GO:0004364">
    <property type="term" value="F:glutathione transferase activity"/>
    <property type="evidence" value="ECO:0007669"/>
    <property type="project" value="TreeGrafter"/>
</dbReference>
<dbReference type="PANTHER" id="PTHR42943">
    <property type="entry name" value="GLUTATHIONE S-TRANSFERASE KAPPA"/>
    <property type="match status" value="1"/>
</dbReference>
<accession>A0A4R0XA44</accession>
<dbReference type="GO" id="GO:0006749">
    <property type="term" value="P:glutathione metabolic process"/>
    <property type="evidence" value="ECO:0007669"/>
    <property type="project" value="TreeGrafter"/>
</dbReference>
<organism evidence="4 5">
    <name type="scientific">Paraburkholderia steynii</name>
    <dbReference type="NCBI Taxonomy" id="1245441"/>
    <lineage>
        <taxon>Bacteria</taxon>
        <taxon>Pseudomonadati</taxon>
        <taxon>Pseudomonadota</taxon>
        <taxon>Betaproteobacteria</taxon>
        <taxon>Burkholderiales</taxon>
        <taxon>Burkholderiaceae</taxon>
        <taxon>Paraburkholderia</taxon>
    </lineage>
</organism>
<dbReference type="CDD" id="cd03022">
    <property type="entry name" value="DsbA_HCCA_Iso"/>
    <property type="match status" value="1"/>
</dbReference>
<evidence type="ECO:0000256" key="2">
    <source>
        <dbReference type="PIRSR" id="PIRSR006386-1"/>
    </source>
</evidence>
<dbReference type="GO" id="GO:0004602">
    <property type="term" value="F:glutathione peroxidase activity"/>
    <property type="evidence" value="ECO:0007669"/>
    <property type="project" value="TreeGrafter"/>
</dbReference>
<dbReference type="InterPro" id="IPR001853">
    <property type="entry name" value="DSBA-like_thioredoxin_dom"/>
</dbReference>
<protein>
    <recommendedName>
        <fullName evidence="1">2-hydroxychromene-2-carboxylate isomerase</fullName>
        <ecNumber evidence="1">5.99.1.4</ecNumber>
    </recommendedName>
</protein>
<proteinExistence type="inferred from homology"/>
<evidence type="ECO:0000259" key="3">
    <source>
        <dbReference type="Pfam" id="PF01323"/>
    </source>
</evidence>
<evidence type="ECO:0000313" key="4">
    <source>
        <dbReference type="EMBL" id="TCG07176.1"/>
    </source>
</evidence>
<reference evidence="4 5" key="1">
    <citation type="submission" date="2017-02" db="EMBL/GenBank/DDBJ databases">
        <title>Paraburkholderia sophoroidis sp. nov. and Paraburkholderia steynii sp. nov. rhizobial symbionts of the fynbos legume Hypocalyptus sophoroides.</title>
        <authorList>
            <person name="Steenkamp E.T."/>
            <person name="Beukes C.W."/>
            <person name="Van Zyl E."/>
            <person name="Avontuur J."/>
            <person name="Chan W.Y."/>
            <person name="Hassen A."/>
            <person name="Palmer M."/>
            <person name="Mthombeni L."/>
            <person name="Phalane F."/>
            <person name="Sereme K."/>
            <person name="Venter S.N."/>
        </authorList>
    </citation>
    <scope>NUCLEOTIDE SEQUENCE [LARGE SCALE GENOMIC DNA]</scope>
    <source>
        <strain evidence="4 5">HC1.1ba</strain>
    </source>
</reference>
<name>A0A4R0XA44_9BURK</name>
<comment type="similarity">
    <text evidence="1">Belongs to the GST superfamily. NadH family.</text>
</comment>
<dbReference type="GO" id="GO:0018845">
    <property type="term" value="F:2-hydroxychromene-2-carboxylate isomerase activity"/>
    <property type="evidence" value="ECO:0007669"/>
    <property type="project" value="UniProtKB-UniRule"/>
</dbReference>
<comment type="catalytic activity">
    <reaction evidence="1">
        <text>2-hydroxychromene-2-carboxylate = (3E)-4-(2-hydroxyphenyl)-2-oxobut-3-enoate</text>
        <dbReference type="Rhea" id="RHEA:27401"/>
        <dbReference type="ChEBI" id="CHEBI:59350"/>
        <dbReference type="ChEBI" id="CHEBI:59353"/>
        <dbReference type="EC" id="5.99.1.4"/>
    </reaction>
</comment>
<dbReference type="InterPro" id="IPR044087">
    <property type="entry name" value="NahD-like"/>
</dbReference>
<keyword evidence="5" id="KW-1185">Reference proteome</keyword>
<evidence type="ECO:0000256" key="1">
    <source>
        <dbReference type="PIRNR" id="PIRNR006386"/>
    </source>
</evidence>
<comment type="caution">
    <text evidence="4">The sequence shown here is derived from an EMBL/GenBank/DDBJ whole genome shotgun (WGS) entry which is preliminary data.</text>
</comment>
<dbReference type="EMBL" id="MWML01000076">
    <property type="protein sequence ID" value="TCG07176.1"/>
    <property type="molecule type" value="Genomic_DNA"/>
</dbReference>
<sequence length="199" mass="22304">MVKRIEYYYWINSDWAYLGNDRIEEIATRHHAELNYLPVDLPYVYSRTGGVLLSQRSQERQAYRKTELARWCRKLGIHVNPTPKVTCPNGDLASCVVIAAKISGLSLAPLSQAILRAEWVEEQDISSEATLANIINSVGYDSARLLRDAKTPSVTSEYRSNTERAIAAGVFGSPSYVFNGEVFWGQDRLEFLDAALAGQ</sequence>
<dbReference type="PANTHER" id="PTHR42943:SF13">
    <property type="entry name" value="GLUTATHIONE S-TRANSFERASE KAPPA-RELATED"/>
    <property type="match status" value="1"/>
</dbReference>
<dbReference type="AlphaFoldDB" id="A0A4R0XA44"/>
<feature type="domain" description="DSBA-like thioredoxin" evidence="3">
    <location>
        <begin position="5"/>
        <end position="197"/>
    </location>
</feature>
<keyword evidence="1 4" id="KW-0413">Isomerase</keyword>
<gene>
    <name evidence="4" type="ORF">BZM27_21270</name>
</gene>
<feature type="active site" description="Nucleophile" evidence="2">
    <location>
        <position position="13"/>
    </location>
</feature>